<evidence type="ECO:0000256" key="1">
    <source>
        <dbReference type="SAM" id="SignalP"/>
    </source>
</evidence>
<evidence type="ECO:0000313" key="4">
    <source>
        <dbReference type="WBParaSite" id="sdigi.contig68.g3500.t1"/>
    </source>
</evidence>
<keyword evidence="1" id="KW-0732">Signal</keyword>
<dbReference type="InterPro" id="IPR000998">
    <property type="entry name" value="MAM_dom"/>
</dbReference>
<evidence type="ECO:0000259" key="2">
    <source>
        <dbReference type="PROSITE" id="PS50060"/>
    </source>
</evidence>
<dbReference type="Pfam" id="PF00629">
    <property type="entry name" value="MAM"/>
    <property type="match status" value="1"/>
</dbReference>
<dbReference type="InterPro" id="IPR013320">
    <property type="entry name" value="ConA-like_dom_sf"/>
</dbReference>
<protein>
    <submittedName>
        <fullName evidence="4">MAM domain-containing protein</fullName>
    </submittedName>
</protein>
<sequence length="440" mass="49454">MSLIVAFMALTSPVAYGCTPFDYDTVARNVGLRSRYALGENTLKSQPISISNAIENRPIDTTSDLFCYDFDLSCRWYNVDSLLMNDDLNWFRGTGYLDRNRLQVSTGTYTTPDGAYAIVATDRINPPNSKAILISDVISCQLGPGELRFMYWISPEVRLKVCLKRISKPYPNFDFCSSSIGGGSPGPAHISIADLGNQPFQILIQADNFIFHSANLEGGFAIIDDLEYYGDLCSVAATPPSEQDLIISQTLYNENEWMEESGVKNTLPVYKPVCDVLQCTFDEQVDQCGIDTSDSPWSIMHVSNDEIKMESNVSNMLSDSDGSFAYIKGPVEKARIHTAPFQSNTDFNFLFAYYKTSTNSKLRVIVKMADKPTEKTVSTAPTYKKQNKRWRRELILLQRGIYDHVAIEVQNLDDDEYIGIDEFLVLDSQKRPICPQHFAS</sequence>
<name>A0A915Q099_9BILA</name>
<evidence type="ECO:0000313" key="3">
    <source>
        <dbReference type="Proteomes" id="UP000887581"/>
    </source>
</evidence>
<dbReference type="SUPFAM" id="SSF49899">
    <property type="entry name" value="Concanavalin A-like lectins/glucanases"/>
    <property type="match status" value="2"/>
</dbReference>
<dbReference type="GO" id="GO:0016020">
    <property type="term" value="C:membrane"/>
    <property type="evidence" value="ECO:0007669"/>
    <property type="project" value="InterPro"/>
</dbReference>
<dbReference type="WBParaSite" id="sdigi.contig68.g3500.t1">
    <property type="protein sequence ID" value="sdigi.contig68.g3500.t1"/>
    <property type="gene ID" value="sdigi.contig68.g3500"/>
</dbReference>
<dbReference type="SMART" id="SM00137">
    <property type="entry name" value="MAM"/>
    <property type="match status" value="1"/>
</dbReference>
<accession>A0A915Q099</accession>
<dbReference type="Gene3D" id="2.60.120.200">
    <property type="match status" value="2"/>
</dbReference>
<organism evidence="3 4">
    <name type="scientific">Setaria digitata</name>
    <dbReference type="NCBI Taxonomy" id="48799"/>
    <lineage>
        <taxon>Eukaryota</taxon>
        <taxon>Metazoa</taxon>
        <taxon>Ecdysozoa</taxon>
        <taxon>Nematoda</taxon>
        <taxon>Chromadorea</taxon>
        <taxon>Rhabditida</taxon>
        <taxon>Spirurina</taxon>
        <taxon>Spiruromorpha</taxon>
        <taxon>Filarioidea</taxon>
        <taxon>Setariidae</taxon>
        <taxon>Setaria</taxon>
    </lineage>
</organism>
<feature type="domain" description="MAM" evidence="2">
    <location>
        <begin position="69"/>
        <end position="235"/>
    </location>
</feature>
<proteinExistence type="predicted"/>
<reference evidence="4" key="1">
    <citation type="submission" date="2022-11" db="UniProtKB">
        <authorList>
            <consortium name="WormBaseParasite"/>
        </authorList>
    </citation>
    <scope>IDENTIFICATION</scope>
</reference>
<dbReference type="PROSITE" id="PS50060">
    <property type="entry name" value="MAM_2"/>
    <property type="match status" value="1"/>
</dbReference>
<dbReference type="Proteomes" id="UP000887581">
    <property type="component" value="Unplaced"/>
</dbReference>
<feature type="chain" id="PRO_5037678462" evidence="1">
    <location>
        <begin position="18"/>
        <end position="440"/>
    </location>
</feature>
<dbReference type="AlphaFoldDB" id="A0A915Q099"/>
<keyword evidence="3" id="KW-1185">Reference proteome</keyword>
<feature type="signal peptide" evidence="1">
    <location>
        <begin position="1"/>
        <end position="17"/>
    </location>
</feature>